<feature type="transmembrane region" description="Helical" evidence="1">
    <location>
        <begin position="181"/>
        <end position="200"/>
    </location>
</feature>
<feature type="transmembrane region" description="Helical" evidence="1">
    <location>
        <begin position="100"/>
        <end position="125"/>
    </location>
</feature>
<evidence type="ECO:0000313" key="3">
    <source>
        <dbReference type="EMBL" id="TMV10910.1"/>
    </source>
</evidence>
<keyword evidence="1" id="KW-0812">Transmembrane</keyword>
<protein>
    <submittedName>
        <fullName evidence="3">CPBP family intramembrane metalloprotease</fullName>
    </submittedName>
</protein>
<keyword evidence="3" id="KW-0482">Metalloprotease</keyword>
<keyword evidence="1" id="KW-1133">Transmembrane helix</keyword>
<feature type="transmembrane region" description="Helical" evidence="1">
    <location>
        <begin position="206"/>
        <end position="225"/>
    </location>
</feature>
<dbReference type="Proteomes" id="UP001191082">
    <property type="component" value="Unassembled WGS sequence"/>
</dbReference>
<name>A0ABY2X633_9RHOB</name>
<keyword evidence="3" id="KW-0378">Hydrolase</keyword>
<keyword evidence="3" id="KW-0645">Protease</keyword>
<feature type="transmembrane region" description="Helical" evidence="1">
    <location>
        <begin position="145"/>
        <end position="169"/>
    </location>
</feature>
<proteinExistence type="predicted"/>
<keyword evidence="1" id="KW-0472">Membrane</keyword>
<dbReference type="GO" id="GO:0008237">
    <property type="term" value="F:metallopeptidase activity"/>
    <property type="evidence" value="ECO:0007669"/>
    <property type="project" value="UniProtKB-KW"/>
</dbReference>
<dbReference type="EMBL" id="VCPC01000004">
    <property type="protein sequence ID" value="TMV10910.1"/>
    <property type="molecule type" value="Genomic_DNA"/>
</dbReference>
<comment type="caution">
    <text evidence="3">The sequence shown here is derived from an EMBL/GenBank/DDBJ whole genome shotgun (WGS) entry which is preliminary data.</text>
</comment>
<evidence type="ECO:0000256" key="1">
    <source>
        <dbReference type="SAM" id="Phobius"/>
    </source>
</evidence>
<feature type="domain" description="CAAX prenyl protease 2/Lysostaphin resistance protein A-like" evidence="2">
    <location>
        <begin position="146"/>
        <end position="241"/>
    </location>
</feature>
<accession>A0ABY2X633</accession>
<evidence type="ECO:0000313" key="4">
    <source>
        <dbReference type="Proteomes" id="UP001191082"/>
    </source>
</evidence>
<organism evidence="3 4">
    <name type="scientific">Arenibacterium halophilum</name>
    <dbReference type="NCBI Taxonomy" id="2583821"/>
    <lineage>
        <taxon>Bacteria</taxon>
        <taxon>Pseudomonadati</taxon>
        <taxon>Pseudomonadota</taxon>
        <taxon>Alphaproteobacteria</taxon>
        <taxon>Rhodobacterales</taxon>
        <taxon>Paracoccaceae</taxon>
        <taxon>Arenibacterium</taxon>
    </lineage>
</organism>
<sequence length="255" mass="27546">MSTKDLQAEKAFLFFERKHCDLPYYRPAPEGFSMVGWLIVLAAVAVSFLVLNIVQQRFHSGFAGFLPPVLFVLIPLAAVATVAGAKAPSALFKPVGLRDIGLIVLFFVLNAIVTLILGAIMNSAFHTAANPATDMVATASRADQILFFLWSAVQLLGEEIFTILIFLGAMAGLNRVMPRKLALCLAVLLAAIIFGLIHLPTYQGNLIQAAALVPVRIVLLMPYLITRNIWTSTGTHILNDWSIFGLAAFGATHAG</sequence>
<keyword evidence="4" id="KW-1185">Reference proteome</keyword>
<reference evidence="3 4" key="1">
    <citation type="submission" date="2019-05" db="EMBL/GenBank/DDBJ databases">
        <title>Marivita sp. nov. isolated from sea sediment.</title>
        <authorList>
            <person name="Kim W."/>
        </authorList>
    </citation>
    <scope>NUCLEOTIDE SEQUENCE [LARGE SCALE GENOMIC DNA]</scope>
    <source>
        <strain evidence="3 4">CAU 1492</strain>
    </source>
</reference>
<feature type="transmembrane region" description="Helical" evidence="1">
    <location>
        <begin position="34"/>
        <end position="53"/>
    </location>
</feature>
<dbReference type="Pfam" id="PF02517">
    <property type="entry name" value="Rce1-like"/>
    <property type="match status" value="1"/>
</dbReference>
<evidence type="ECO:0000259" key="2">
    <source>
        <dbReference type="Pfam" id="PF02517"/>
    </source>
</evidence>
<feature type="transmembrane region" description="Helical" evidence="1">
    <location>
        <begin position="65"/>
        <end position="88"/>
    </location>
</feature>
<dbReference type="InterPro" id="IPR003675">
    <property type="entry name" value="Rce1/LyrA-like_dom"/>
</dbReference>
<gene>
    <name evidence="3" type="ORF">FGK64_17940</name>
</gene>